<dbReference type="RefSeq" id="WP_014003765.1">
    <property type="nucleotide sequence ID" value="NC_015851.1"/>
</dbReference>
<dbReference type="KEGG" id="acu:Atc_m142"/>
<protein>
    <submittedName>
        <fullName evidence="1">Uncharacterized protein</fullName>
    </submittedName>
</protein>
<geneLocation type="plasmid" evidence="1">
    <name>megaplasmid</name>
</geneLocation>
<proteinExistence type="predicted"/>
<sequence>MREIRCSVSIYHADHLNRAEFIRELEALGYDLVSTNTETKPDLHVELSGEMPESDFAEQTLQRGLVRLAEKFNVDLLGVLYDQTHQEQHPFFGGNDEFAEPYLESEYVLQATMKALSDLGRQAPPSLALAIHSLLEDRPLRAVLYQSGGTNEGLKAEAPIQLLVIDEKDAYAELFSVDGKDQESVVAEFDEFSQHF</sequence>
<keyword evidence="2" id="KW-1185">Reference proteome</keyword>
<organism evidence="1 2">
    <name type="scientific">Acidithiobacillus caldus (strain SM-1)</name>
    <dbReference type="NCBI Taxonomy" id="990288"/>
    <lineage>
        <taxon>Bacteria</taxon>
        <taxon>Pseudomonadati</taxon>
        <taxon>Pseudomonadota</taxon>
        <taxon>Acidithiobacillia</taxon>
        <taxon>Acidithiobacillales</taxon>
        <taxon>Acidithiobacillaceae</taxon>
        <taxon>Acidithiobacillus</taxon>
    </lineage>
</organism>
<dbReference type="AlphaFoldDB" id="F9ZU53"/>
<reference evidence="1 2" key="1">
    <citation type="journal article" date="2011" name="J. Genet. Genomics">
        <title>Unraveling the Acidithiobacillus caldus complete genome and its central metabolisms for carbon assimilation.</title>
        <authorList>
            <person name="You X.Y."/>
            <person name="Guo X."/>
            <person name="Zheng H.J."/>
            <person name="Zhang M.J."/>
            <person name="Liu L.J."/>
            <person name="Zhu Y.Q."/>
            <person name="Zhu B."/>
            <person name="Wang S.Y."/>
            <person name="Zhao G.P."/>
            <person name="Poetsch A."/>
            <person name="Jiang C.Y."/>
            <person name="Liu S.J."/>
        </authorList>
    </citation>
    <scope>NUCLEOTIDE SEQUENCE [LARGE SCALE GENOMIC DNA]</scope>
    <source>
        <strain evidence="1 2">SM-1</strain>
        <plasmid evidence="2">Plasmid megaplasmid</plasmid>
    </source>
</reference>
<accession>F9ZU53</accession>
<gene>
    <name evidence="1" type="ordered locus">Atc_m142</name>
</gene>
<name>F9ZU53_ACICS</name>
<dbReference type="GeneID" id="92932917"/>
<dbReference type="EMBL" id="CP002574">
    <property type="protein sequence ID" value="AEK59673.1"/>
    <property type="molecule type" value="Genomic_DNA"/>
</dbReference>
<evidence type="ECO:0000313" key="2">
    <source>
        <dbReference type="Proteomes" id="UP000006135"/>
    </source>
</evidence>
<dbReference type="Proteomes" id="UP000006135">
    <property type="component" value="Plasmid megaplasmid"/>
</dbReference>
<keyword evidence="1" id="KW-0614">Plasmid</keyword>
<dbReference type="HOGENOM" id="CLU_1387673_0_0_6"/>
<evidence type="ECO:0000313" key="1">
    <source>
        <dbReference type="EMBL" id="AEK59673.1"/>
    </source>
</evidence>